<gene>
    <name evidence="8" type="ORF">BTN85_1853</name>
</gene>
<dbReference type="STRING" id="1903181.BTN85_1853"/>
<dbReference type="Pfam" id="PF22451">
    <property type="entry name" value="NirdL-like_HTH"/>
    <property type="match status" value="1"/>
</dbReference>
<evidence type="ECO:0000256" key="1">
    <source>
        <dbReference type="ARBA" id="ARBA00023239"/>
    </source>
</evidence>
<organism evidence="8 9">
    <name type="scientific">Methanohalarchaeum thermophilum</name>
    <dbReference type="NCBI Taxonomy" id="1903181"/>
    <lineage>
        <taxon>Archaea</taxon>
        <taxon>Methanobacteriati</taxon>
        <taxon>Methanobacteriota</taxon>
        <taxon>Methanonatronarchaeia</taxon>
        <taxon>Methanonatronarchaeales</taxon>
        <taxon>Methanonatronarchaeaceae</taxon>
        <taxon>Candidatus Methanohalarchaeum</taxon>
    </lineage>
</organism>
<dbReference type="PANTHER" id="PTHR43413:SF1">
    <property type="entry name" value="SIROHEME DECARBOXYLASE NIRL SUBUNIT"/>
    <property type="match status" value="1"/>
</dbReference>
<proteinExistence type="inferred from homology"/>
<dbReference type="InterPro" id="IPR050684">
    <property type="entry name" value="HTH-Siroheme_Decarb"/>
</dbReference>
<dbReference type="InterPro" id="IPR036390">
    <property type="entry name" value="WH_DNA-bd_sf"/>
</dbReference>
<keyword evidence="1" id="KW-0456">Lyase</keyword>
<dbReference type="GO" id="GO:0016829">
    <property type="term" value="F:lyase activity"/>
    <property type="evidence" value="ECO:0007669"/>
    <property type="project" value="UniProtKB-KW"/>
</dbReference>
<keyword evidence="9" id="KW-1185">Reference proteome</keyword>
<comment type="similarity">
    <text evidence="3">Belongs to the Ahb/Nir family.</text>
</comment>
<dbReference type="InterPro" id="IPR019888">
    <property type="entry name" value="Tscrpt_reg_AsnC-like"/>
</dbReference>
<dbReference type="NCBIfam" id="NF040708">
    <property type="entry name" value="Siroheme_Dcarb_AhbA"/>
    <property type="match status" value="1"/>
</dbReference>
<dbReference type="InterPro" id="IPR040523">
    <property type="entry name" value="AsnC_trans_reg2"/>
</dbReference>
<name>A0A1Q6DS52_METT1</name>
<dbReference type="PANTHER" id="PTHR43413">
    <property type="entry name" value="TRANSCRIPTIONAL REGULATOR, ASNC FAMILY"/>
    <property type="match status" value="1"/>
</dbReference>
<protein>
    <recommendedName>
        <fullName evidence="4">siroheme decarboxylase</fullName>
        <ecNumber evidence="4">4.1.1.111</ecNumber>
    </recommendedName>
</protein>
<dbReference type="InParanoid" id="A0A1Q6DS52"/>
<evidence type="ECO:0000259" key="7">
    <source>
        <dbReference type="Pfam" id="PF22451"/>
    </source>
</evidence>
<comment type="pathway">
    <text evidence="2">Porphyrin-containing compound metabolism.</text>
</comment>
<evidence type="ECO:0000313" key="9">
    <source>
        <dbReference type="Proteomes" id="UP000185744"/>
    </source>
</evidence>
<evidence type="ECO:0000256" key="4">
    <source>
        <dbReference type="ARBA" id="ARBA00023471"/>
    </source>
</evidence>
<evidence type="ECO:0000259" key="6">
    <source>
        <dbReference type="Pfam" id="PF17805"/>
    </source>
</evidence>
<dbReference type="GO" id="GO:0003677">
    <property type="term" value="F:DNA binding"/>
    <property type="evidence" value="ECO:0007669"/>
    <property type="project" value="UniProtKB-KW"/>
</dbReference>
<dbReference type="EC" id="4.1.1.111" evidence="4"/>
<comment type="catalytic activity">
    <reaction evidence="5">
        <text>siroheme + 2 H(+) = 12,18-didecarboxysiroheme + 2 CO2</text>
        <dbReference type="Rhea" id="RHEA:19093"/>
        <dbReference type="ChEBI" id="CHEBI:15378"/>
        <dbReference type="ChEBI" id="CHEBI:16526"/>
        <dbReference type="ChEBI" id="CHEBI:60052"/>
        <dbReference type="ChEBI" id="CHEBI:140497"/>
        <dbReference type="EC" id="4.1.1.111"/>
    </reaction>
</comment>
<comment type="caution">
    <text evidence="8">The sequence shown here is derived from an EMBL/GenBank/DDBJ whole genome shotgun (WGS) entry which is preliminary data.</text>
</comment>
<sequence length="173" mass="20324">MKLAYVIQHEVNFFGFNSNFLKIMDEIDRKILDKIQSHFPLKRRPFKELASDLGVEEEEVLSRVQELSEKGYIRRISPILDSRELGFKGTLVAMKVPEQRLNSVVEVINGYREVSHNYKRDHEYNLWFTITAIDENRIDEIISEIKDRTDVEKAINLPSEKMYKIGVSFSIED</sequence>
<dbReference type="InterPro" id="IPR036388">
    <property type="entry name" value="WH-like_DNA-bd_sf"/>
</dbReference>
<feature type="domain" description="Siroheme decarboxylase NirL-like HTH" evidence="7">
    <location>
        <begin position="28"/>
        <end position="74"/>
    </location>
</feature>
<dbReference type="SUPFAM" id="SSF46785">
    <property type="entry name" value="Winged helix' DNA-binding domain"/>
    <property type="match status" value="1"/>
</dbReference>
<accession>A0A1Q6DS52</accession>
<dbReference type="Proteomes" id="UP000185744">
    <property type="component" value="Unassembled WGS sequence"/>
</dbReference>
<evidence type="ECO:0000256" key="2">
    <source>
        <dbReference type="ARBA" id="ARBA00023444"/>
    </source>
</evidence>
<dbReference type="Gene3D" id="1.10.10.10">
    <property type="entry name" value="Winged helix-like DNA-binding domain superfamily/Winged helix DNA-binding domain"/>
    <property type="match status" value="1"/>
</dbReference>
<dbReference type="Gene3D" id="3.30.70.3460">
    <property type="match status" value="1"/>
</dbReference>
<dbReference type="InterPro" id="IPR053429">
    <property type="entry name" value="Siroheme_Decarboxylase"/>
</dbReference>
<evidence type="ECO:0000313" key="8">
    <source>
        <dbReference type="EMBL" id="OKY77205.1"/>
    </source>
</evidence>
<dbReference type="InterPro" id="IPR053953">
    <property type="entry name" value="NirdL-like_HTH"/>
</dbReference>
<dbReference type="Pfam" id="PF17805">
    <property type="entry name" value="AsnC_trans_reg2"/>
    <property type="match status" value="1"/>
</dbReference>
<evidence type="ECO:0000256" key="3">
    <source>
        <dbReference type="ARBA" id="ARBA00023457"/>
    </source>
</evidence>
<keyword evidence="8" id="KW-0238">DNA-binding</keyword>
<dbReference type="SMART" id="SM00344">
    <property type="entry name" value="HTH_ASNC"/>
    <property type="match status" value="1"/>
</dbReference>
<evidence type="ECO:0000256" key="5">
    <source>
        <dbReference type="ARBA" id="ARBA00048470"/>
    </source>
</evidence>
<dbReference type="AlphaFoldDB" id="A0A1Q6DS52"/>
<reference evidence="8" key="1">
    <citation type="submission" date="2016-12" db="EMBL/GenBank/DDBJ databases">
        <title>Discovery of methanogenic haloarchaea.</title>
        <authorList>
            <person name="Sorokin D.Y."/>
            <person name="Makarova K.S."/>
            <person name="Abbas B."/>
            <person name="Ferrer M."/>
            <person name="Golyshin P.N."/>
        </authorList>
    </citation>
    <scope>NUCLEOTIDE SEQUENCE [LARGE SCALE GENOMIC DNA]</scope>
    <source>
        <strain evidence="8">HMET1</strain>
    </source>
</reference>
<feature type="domain" description="Siroheme decarboxylase AsnC-like ligand binding" evidence="6">
    <location>
        <begin position="85"/>
        <end position="164"/>
    </location>
</feature>
<dbReference type="EMBL" id="MSDW01000002">
    <property type="protein sequence ID" value="OKY77205.1"/>
    <property type="molecule type" value="Genomic_DNA"/>
</dbReference>